<dbReference type="Proteomes" id="UP000324585">
    <property type="component" value="Unassembled WGS sequence"/>
</dbReference>
<keyword evidence="3" id="KW-0256">Endoplasmic reticulum</keyword>
<evidence type="ECO:0000313" key="7">
    <source>
        <dbReference type="EMBL" id="KAA8495551.1"/>
    </source>
</evidence>
<dbReference type="Pfam" id="PF13015">
    <property type="entry name" value="PRKCSH_1"/>
    <property type="match status" value="1"/>
</dbReference>
<keyword evidence="4" id="KW-1015">Disulfide bond</keyword>
<dbReference type="InterPro" id="IPR028146">
    <property type="entry name" value="PRKCSH_N"/>
</dbReference>
<gene>
    <name evidence="7" type="ORF">FVE85_1706</name>
</gene>
<sequence>MARELLGLRSACHDSRVLLAAAKDMRALQLSLSAVVAVVLAAHALSRVHGDPGVRVRGAGAQRLQQYPHGQPFSCVPLDAPPGTRAVQLPYALVNDDHCDCADGSDEPGTSACSGAGGYFVCDADVGAPSIHASFVDDGVCDCCDGSDEYAGRTHCQNVCDAQWERAIQESERKVGAFQRALAKRKRMEKDGWTLLAKDRDEINASAALDTEGSLKKVGEYDAHIEELGRLVKRWEDGLARNPTSDINLTVSESAGQSTSAEADSELTTESDTVQGAETMDVLSKWPPSRCADFISAWPSEKEEKLRGFLPHQLVDSFVSATERLCKIMPFTSCVHQDAERESFHALSIDARLLAAKSCVDAIQQERKLLLDKVQDRQSQAAERIRTLDANHARFPGVRVLRDNCYRSPLGAYEYEICPFVKVLQYEHGRQIAKLGDFKSLMSIESSVRMDFRLGDYCWGRSRRSITVDLACDESEAIVEVSEPSQCKYHMVFSTAAVCEDGMLDVASRQLDTLRSTRHGSQVPASDPRDEL</sequence>
<dbReference type="PANTHER" id="PTHR12630">
    <property type="entry name" value="N-LINKED OLIGOSACCHARIDE PROCESSING"/>
    <property type="match status" value="1"/>
</dbReference>
<evidence type="ECO:0000256" key="5">
    <source>
        <dbReference type="SAM" id="MobiDB-lite"/>
    </source>
</evidence>
<dbReference type="InterPro" id="IPR039794">
    <property type="entry name" value="Gtb1-like"/>
</dbReference>
<dbReference type="PANTHER" id="PTHR12630:SF1">
    <property type="entry name" value="GLUCOSIDASE 2 SUBUNIT BETA"/>
    <property type="match status" value="1"/>
</dbReference>
<evidence type="ECO:0000256" key="1">
    <source>
        <dbReference type="ARBA" id="ARBA00022387"/>
    </source>
</evidence>
<keyword evidence="8" id="KW-1185">Reference proteome</keyword>
<dbReference type="GO" id="GO:0006491">
    <property type="term" value="P:N-glycan processing"/>
    <property type="evidence" value="ECO:0007669"/>
    <property type="project" value="TreeGrafter"/>
</dbReference>
<keyword evidence="2" id="KW-0732">Signal</keyword>
<name>A0A5J4YVM4_PORPP</name>
<evidence type="ECO:0000259" key="6">
    <source>
        <dbReference type="PROSITE" id="PS51914"/>
    </source>
</evidence>
<dbReference type="OrthoDB" id="5205at2759"/>
<protein>
    <recommendedName>
        <fullName evidence="1">Glucosidase 2 subunit beta</fullName>
    </recommendedName>
</protein>
<feature type="region of interest" description="Disordered" evidence="5">
    <location>
        <begin position="252"/>
        <end position="272"/>
    </location>
</feature>
<evidence type="ECO:0000313" key="8">
    <source>
        <dbReference type="Proteomes" id="UP000324585"/>
    </source>
</evidence>
<dbReference type="GO" id="GO:0017177">
    <property type="term" value="C:glucosidase II complex"/>
    <property type="evidence" value="ECO:0007669"/>
    <property type="project" value="TreeGrafter"/>
</dbReference>
<dbReference type="Pfam" id="PF12999">
    <property type="entry name" value="PRKCSH-like"/>
    <property type="match status" value="1"/>
</dbReference>
<dbReference type="SUPFAM" id="SSF50911">
    <property type="entry name" value="Mannose 6-phosphate receptor domain"/>
    <property type="match status" value="1"/>
</dbReference>
<dbReference type="InterPro" id="IPR009011">
    <property type="entry name" value="Man6P_isomerase_rcpt-bd_dom_sf"/>
</dbReference>
<dbReference type="Gene3D" id="2.70.130.10">
    <property type="entry name" value="Mannose-6-phosphate receptor binding domain"/>
    <property type="match status" value="1"/>
</dbReference>
<dbReference type="PROSITE" id="PS51914">
    <property type="entry name" value="MRH"/>
    <property type="match status" value="1"/>
</dbReference>
<dbReference type="InterPro" id="IPR044865">
    <property type="entry name" value="MRH_dom"/>
</dbReference>
<reference evidence="8" key="1">
    <citation type="journal article" date="2019" name="Nat. Commun.">
        <title>Expansion of phycobilisome linker gene families in mesophilic red algae.</title>
        <authorList>
            <person name="Lee J."/>
            <person name="Kim D."/>
            <person name="Bhattacharya D."/>
            <person name="Yoon H.S."/>
        </authorList>
    </citation>
    <scope>NUCLEOTIDE SEQUENCE [LARGE SCALE GENOMIC DNA]</scope>
    <source>
        <strain evidence="8">CCMP 1328</strain>
    </source>
</reference>
<evidence type="ECO:0000256" key="3">
    <source>
        <dbReference type="ARBA" id="ARBA00022824"/>
    </source>
</evidence>
<organism evidence="7 8">
    <name type="scientific">Porphyridium purpureum</name>
    <name type="common">Red alga</name>
    <name type="synonym">Porphyridium cruentum</name>
    <dbReference type="NCBI Taxonomy" id="35688"/>
    <lineage>
        <taxon>Eukaryota</taxon>
        <taxon>Rhodophyta</taxon>
        <taxon>Bangiophyceae</taxon>
        <taxon>Porphyridiales</taxon>
        <taxon>Porphyridiaceae</taxon>
        <taxon>Porphyridium</taxon>
    </lineage>
</organism>
<dbReference type="InterPro" id="IPR036607">
    <property type="entry name" value="PRKCSH"/>
</dbReference>
<accession>A0A5J4YVM4</accession>
<comment type="caution">
    <text evidence="7">The sequence shown here is derived from an EMBL/GenBank/DDBJ whole genome shotgun (WGS) entry which is preliminary data.</text>
</comment>
<feature type="compositionally biased region" description="Polar residues" evidence="5">
    <location>
        <begin position="252"/>
        <end position="262"/>
    </location>
</feature>
<dbReference type="OMA" id="KHESASH"/>
<evidence type="ECO:0000256" key="4">
    <source>
        <dbReference type="ARBA" id="ARBA00023157"/>
    </source>
</evidence>
<proteinExistence type="predicted"/>
<feature type="domain" description="MRH" evidence="6">
    <location>
        <begin position="403"/>
        <end position="501"/>
    </location>
</feature>
<dbReference type="AlphaFoldDB" id="A0A5J4YVM4"/>
<dbReference type="EMBL" id="VRMN01000003">
    <property type="protein sequence ID" value="KAA8495551.1"/>
    <property type="molecule type" value="Genomic_DNA"/>
</dbReference>
<evidence type="ECO:0000256" key="2">
    <source>
        <dbReference type="ARBA" id="ARBA00022729"/>
    </source>
</evidence>